<keyword evidence="10" id="KW-0170">Cobalt</keyword>
<dbReference type="STRING" id="865938.Weevi_0421"/>
<keyword evidence="7" id="KW-0862">Zinc</keyword>
<evidence type="ECO:0000256" key="1">
    <source>
        <dbReference type="ARBA" id="ARBA00001911"/>
    </source>
</evidence>
<dbReference type="EMBL" id="CP002455">
    <property type="protein sequence ID" value="ADX67140.1"/>
    <property type="molecule type" value="Genomic_DNA"/>
</dbReference>
<dbReference type="Proteomes" id="UP000008641">
    <property type="component" value="Chromosome"/>
</dbReference>
<dbReference type="GO" id="GO:0005737">
    <property type="term" value="C:cytoplasm"/>
    <property type="evidence" value="ECO:0007669"/>
    <property type="project" value="InterPro"/>
</dbReference>
<evidence type="ECO:0000256" key="4">
    <source>
        <dbReference type="ARBA" id="ARBA00003485"/>
    </source>
</evidence>
<evidence type="ECO:0000259" key="12">
    <source>
        <dbReference type="Pfam" id="PF01761"/>
    </source>
</evidence>
<evidence type="ECO:0000256" key="2">
    <source>
        <dbReference type="ARBA" id="ARBA00001941"/>
    </source>
</evidence>
<dbReference type="PIRSF" id="PIRSF001455">
    <property type="entry name" value="DHQ_synth"/>
    <property type="match status" value="1"/>
</dbReference>
<dbReference type="Pfam" id="PF01761">
    <property type="entry name" value="DHQ_synthase"/>
    <property type="match status" value="1"/>
</dbReference>
<dbReference type="PANTHER" id="PTHR43622">
    <property type="entry name" value="3-DEHYDROQUINATE SYNTHASE"/>
    <property type="match status" value="1"/>
</dbReference>
<protein>
    <recommendedName>
        <fullName evidence="11">3-dehydroquinate synthase</fullName>
        <ecNumber evidence="11">4.2.3.4</ecNumber>
    </recommendedName>
</protein>
<dbReference type="GO" id="GO:0009073">
    <property type="term" value="P:aromatic amino acid family biosynthetic process"/>
    <property type="evidence" value="ECO:0007669"/>
    <property type="project" value="InterPro"/>
</dbReference>
<reference evidence="14 15" key="1">
    <citation type="journal article" date="2011" name="Stand. Genomic Sci.">
        <title>Complete genome sequence of Weeksella virosa type strain (9751).</title>
        <authorList>
            <person name="Lang E."/>
            <person name="Teshima H."/>
            <person name="Lucas S."/>
            <person name="Lapidus A."/>
            <person name="Hammon N."/>
            <person name="Deshpande S."/>
            <person name="Nolan M."/>
            <person name="Cheng J.F."/>
            <person name="Pitluck S."/>
            <person name="Liolios K."/>
            <person name="Pagani I."/>
            <person name="Mikhailova N."/>
            <person name="Ivanova N."/>
            <person name="Mavromatis K."/>
            <person name="Pati A."/>
            <person name="Tapia R."/>
            <person name="Han C."/>
            <person name="Goodwin L."/>
            <person name="Chen A."/>
            <person name="Palaniappan K."/>
            <person name="Land M."/>
            <person name="Hauser L."/>
            <person name="Chang Y.J."/>
            <person name="Jeffries C.D."/>
            <person name="Brambilla E.M."/>
            <person name="Kopitz M."/>
            <person name="Rohde M."/>
            <person name="Goker M."/>
            <person name="Tindall B.J."/>
            <person name="Detter J.C."/>
            <person name="Woyke T."/>
            <person name="Bristow J."/>
            <person name="Eisen J.A."/>
            <person name="Markowitz V."/>
            <person name="Hugenholtz P."/>
            <person name="Klenk H.P."/>
            <person name="Kyrpides N.C."/>
        </authorList>
    </citation>
    <scope>NUCLEOTIDE SEQUENCE [LARGE SCALE GENOMIC DNA]</scope>
    <source>
        <strain evidence="15">ATCC 43766 / DSM 16922 / JCM 21250 / NBRC 16016 / NCTC 11634 / CL345/78</strain>
    </source>
</reference>
<keyword evidence="15" id="KW-1185">Reference proteome</keyword>
<evidence type="ECO:0000256" key="8">
    <source>
        <dbReference type="ARBA" id="ARBA00023027"/>
    </source>
</evidence>
<organism evidence="14 15">
    <name type="scientific">Weeksella virosa (strain ATCC 43766 / DSM 16922 / JCM 21250 / CCUG 30538 / CDC 9751 / IAM 14551 / NBRC 16016 / NCTC 11634 / CL345/78)</name>
    <dbReference type="NCBI Taxonomy" id="865938"/>
    <lineage>
        <taxon>Bacteria</taxon>
        <taxon>Pseudomonadati</taxon>
        <taxon>Bacteroidota</taxon>
        <taxon>Flavobacteriia</taxon>
        <taxon>Flavobacteriales</taxon>
        <taxon>Weeksellaceae</taxon>
        <taxon>Weeksella</taxon>
    </lineage>
</organism>
<comment type="function">
    <text evidence="4">Catalyzes the conversion of 3-deoxy-D-arabino-heptulosonate 7-phosphate (DAHP) to dehydroquinate (DHQ).</text>
</comment>
<dbReference type="GO" id="GO:0003856">
    <property type="term" value="F:3-dehydroquinate synthase activity"/>
    <property type="evidence" value="ECO:0007669"/>
    <property type="project" value="UniProtKB-UniRule"/>
</dbReference>
<dbReference type="InterPro" id="IPR030963">
    <property type="entry name" value="DHQ_synth_fam"/>
</dbReference>
<dbReference type="InterPro" id="IPR056179">
    <property type="entry name" value="DHQS_C"/>
</dbReference>
<accession>F0NYT8</accession>
<feature type="domain" description="3-dehydroquinate synthase N-terminal" evidence="12">
    <location>
        <begin position="55"/>
        <end position="166"/>
    </location>
</feature>
<keyword evidence="5" id="KW-0479">Metal-binding</keyword>
<evidence type="ECO:0000313" key="14">
    <source>
        <dbReference type="EMBL" id="ADX67140.1"/>
    </source>
</evidence>
<evidence type="ECO:0000256" key="6">
    <source>
        <dbReference type="ARBA" id="ARBA00022741"/>
    </source>
</evidence>
<dbReference type="eggNOG" id="COG0337">
    <property type="taxonomic scope" value="Bacteria"/>
</dbReference>
<evidence type="ECO:0000313" key="15">
    <source>
        <dbReference type="Proteomes" id="UP000008641"/>
    </source>
</evidence>
<keyword evidence="9 14" id="KW-0456">Lyase</keyword>
<dbReference type="CDD" id="cd08195">
    <property type="entry name" value="DHQS"/>
    <property type="match status" value="1"/>
</dbReference>
<dbReference type="InterPro" id="IPR050071">
    <property type="entry name" value="Dehydroquinate_synthase"/>
</dbReference>
<evidence type="ECO:0000256" key="7">
    <source>
        <dbReference type="ARBA" id="ARBA00022833"/>
    </source>
</evidence>
<dbReference type="NCBIfam" id="TIGR01357">
    <property type="entry name" value="aroB"/>
    <property type="match status" value="1"/>
</dbReference>
<dbReference type="KEGG" id="wvi:Weevi_0421"/>
<dbReference type="GO" id="GO:0046872">
    <property type="term" value="F:metal ion binding"/>
    <property type="evidence" value="ECO:0007669"/>
    <property type="project" value="UniProtKB-KW"/>
</dbReference>
<name>F0NYT8_WEEVC</name>
<dbReference type="FunFam" id="3.40.50.1970:FF:000007">
    <property type="entry name" value="Pentafunctional AROM polypeptide"/>
    <property type="match status" value="1"/>
</dbReference>
<reference evidence="15" key="2">
    <citation type="journal article" date="2011" name="Stand. Genomic Sci.">
        <title>Complete genome sequence of Weeksella virosa type strain (9751T).</title>
        <authorList>
            <person name="Lang E."/>
            <person name="Teshima H."/>
            <person name="Lucas S."/>
            <person name="Lapidus A."/>
            <person name="Hammon N."/>
            <person name="Deshpande S."/>
            <person name="Nolan M."/>
            <person name="Cheng J."/>
            <person name="Pitluck S."/>
            <person name="Liolios K."/>
            <person name="Pagani I."/>
            <person name="Mikhailova N."/>
            <person name="Ivanova N."/>
            <person name="Mavromatis K."/>
            <person name="Pati A."/>
            <person name="Tapia R."/>
            <person name="Han C."/>
            <person name="Goodwin L."/>
            <person name="Chen A."/>
            <person name="Palaniappan K."/>
            <person name="Land M."/>
            <person name="Hauser L."/>
            <person name="Chang Y."/>
            <person name="Jeffries C."/>
            <person name="Brambilla E."/>
            <person name="Kopitz M."/>
            <person name="Rohde M."/>
            <person name="Goker M."/>
            <person name="Tindall B."/>
            <person name="Detter J."/>
            <person name="Woyke T."/>
            <person name="Bristow J."/>
            <person name="Eisen J."/>
            <person name="Markowitz V."/>
            <person name="Hugenholtz P."/>
            <person name="Klenk H."/>
            <person name="Kyrpides N."/>
        </authorList>
    </citation>
    <scope>NUCLEOTIDE SEQUENCE [LARGE SCALE GENOMIC DNA]</scope>
    <source>
        <strain evidence="15">ATCC 43766 / DSM 16922 / JCM 21250 / NBRC 16016 / NCTC 11634 / CL345/78</strain>
    </source>
</reference>
<comment type="cofactor">
    <cofactor evidence="2">
        <name>Co(2+)</name>
        <dbReference type="ChEBI" id="CHEBI:48828"/>
    </cofactor>
</comment>
<comment type="cofactor">
    <cofactor evidence="3">
        <name>Zn(2+)</name>
        <dbReference type="ChEBI" id="CHEBI:29105"/>
    </cofactor>
</comment>
<keyword evidence="8" id="KW-0520">NAD</keyword>
<dbReference type="RefSeq" id="WP_013597532.1">
    <property type="nucleotide sequence ID" value="NC_015144.1"/>
</dbReference>
<evidence type="ECO:0000256" key="10">
    <source>
        <dbReference type="ARBA" id="ARBA00023285"/>
    </source>
</evidence>
<dbReference type="SUPFAM" id="SSF56796">
    <property type="entry name" value="Dehydroquinate synthase-like"/>
    <property type="match status" value="1"/>
</dbReference>
<dbReference type="Pfam" id="PF24621">
    <property type="entry name" value="DHQS_C"/>
    <property type="match status" value="1"/>
</dbReference>
<dbReference type="OrthoDB" id="9806583at2"/>
<comment type="cofactor">
    <cofactor evidence="1">
        <name>NAD(+)</name>
        <dbReference type="ChEBI" id="CHEBI:57540"/>
    </cofactor>
</comment>
<keyword evidence="6" id="KW-0547">Nucleotide-binding</keyword>
<dbReference type="AlphaFoldDB" id="F0NYT8"/>
<dbReference type="InterPro" id="IPR030960">
    <property type="entry name" value="DHQS/DOIS_N"/>
</dbReference>
<evidence type="ECO:0000259" key="13">
    <source>
        <dbReference type="Pfam" id="PF24621"/>
    </source>
</evidence>
<proteinExistence type="predicted"/>
<dbReference type="EC" id="4.2.3.4" evidence="11"/>
<dbReference type="Gene3D" id="1.20.1090.10">
    <property type="entry name" value="Dehydroquinate synthase-like - alpha domain"/>
    <property type="match status" value="1"/>
</dbReference>
<evidence type="ECO:0000256" key="9">
    <source>
        <dbReference type="ARBA" id="ARBA00023239"/>
    </source>
</evidence>
<feature type="domain" description="3-dehydroquinate synthase C-terminal" evidence="13">
    <location>
        <begin position="169"/>
        <end position="311"/>
    </location>
</feature>
<evidence type="ECO:0000256" key="5">
    <source>
        <dbReference type="ARBA" id="ARBA00022723"/>
    </source>
</evidence>
<gene>
    <name evidence="14" type="ordered locus">Weevi_0421</name>
</gene>
<dbReference type="PANTHER" id="PTHR43622:SF1">
    <property type="entry name" value="3-DEHYDROQUINATE SYNTHASE"/>
    <property type="match status" value="1"/>
</dbReference>
<dbReference type="Gene3D" id="3.40.50.1970">
    <property type="match status" value="1"/>
</dbReference>
<dbReference type="GO" id="GO:0009423">
    <property type="term" value="P:chorismate biosynthetic process"/>
    <property type="evidence" value="ECO:0007669"/>
    <property type="project" value="UniProtKB-UniRule"/>
</dbReference>
<evidence type="ECO:0000256" key="3">
    <source>
        <dbReference type="ARBA" id="ARBA00001947"/>
    </source>
</evidence>
<dbReference type="GO" id="GO:0000166">
    <property type="term" value="F:nucleotide binding"/>
    <property type="evidence" value="ECO:0007669"/>
    <property type="project" value="UniProtKB-KW"/>
</dbReference>
<dbReference type="HOGENOM" id="CLU_001201_0_1_10"/>
<sequence>MKNASIIFRSPLLKIQNYFSQNPTKNCFVLVDENTRIHCLKQLRLTLPDLHLKIIEIPSGEENKSLKTTNLVWSFLSENKADRQSVLINLGGGVLTDLGGFAASTYKRGIPFINIPTTLLAMVDASAGGKNGIDFQGLKNQIGTFTQPEMVIILPKFLKTLDQRQLYSGLAEMLKHGLIADEDHWKKLISLTEHNAKTLKGLIEDSINIKLKIVKEDPYEKGLRKILNFGHTFGHAIESEFLSTDKPLLHGEAIVIGMILESILSWQLGILHEQDLETILAGFASIYGKPQNIDFCLHPAILQWLQHDKKNKGHQLQFSLIEKIGKANYNQTCTESQVLDALEEYNKRFG</sequence>
<dbReference type="InterPro" id="IPR016037">
    <property type="entry name" value="DHQ_synth_AroB"/>
</dbReference>
<evidence type="ECO:0000256" key="11">
    <source>
        <dbReference type="NCBIfam" id="TIGR01357"/>
    </source>
</evidence>